<name>A0A081XL37_STRTO</name>
<evidence type="ECO:0000256" key="2">
    <source>
        <dbReference type="ARBA" id="ARBA00022448"/>
    </source>
</evidence>
<dbReference type="Proteomes" id="UP000028341">
    <property type="component" value="Unassembled WGS sequence"/>
</dbReference>
<dbReference type="Gene3D" id="2.40.50.100">
    <property type="match status" value="1"/>
</dbReference>
<evidence type="ECO:0000256" key="4">
    <source>
        <dbReference type="ARBA" id="ARBA00022840"/>
    </source>
</evidence>
<feature type="compositionally biased region" description="Acidic residues" evidence="8">
    <location>
        <begin position="1"/>
        <end position="10"/>
    </location>
</feature>
<keyword evidence="6" id="KW-0406">Ion transport</keyword>
<dbReference type="eggNOG" id="COG1155">
    <property type="taxonomic scope" value="Bacteria"/>
</dbReference>
<keyword evidence="3" id="KW-0547">Nucleotide-binding</keyword>
<dbReference type="InterPro" id="IPR023366">
    <property type="entry name" value="ATP_synth_asu-like_sf"/>
</dbReference>
<dbReference type="Pfam" id="PF02874">
    <property type="entry name" value="ATP-synt_ab_N"/>
    <property type="match status" value="1"/>
</dbReference>
<gene>
    <name evidence="10" type="ORF">BU52_25980</name>
</gene>
<dbReference type="PANTHER" id="PTHR43607">
    <property type="entry name" value="V-TYPE PROTON ATPASE CATALYTIC SUBUNIT A"/>
    <property type="match status" value="1"/>
</dbReference>
<protein>
    <submittedName>
        <fullName evidence="10">ATPase</fullName>
    </submittedName>
</protein>
<dbReference type="InterPro" id="IPR022878">
    <property type="entry name" value="V-ATPase_asu"/>
</dbReference>
<dbReference type="GO" id="GO:0005524">
    <property type="term" value="F:ATP binding"/>
    <property type="evidence" value="ECO:0007669"/>
    <property type="project" value="UniProtKB-KW"/>
</dbReference>
<accession>A0A081XL37</accession>
<dbReference type="Pfam" id="PF22919">
    <property type="entry name" value="ATP-synt_VA_C"/>
    <property type="match status" value="1"/>
</dbReference>
<dbReference type="InterPro" id="IPR031686">
    <property type="entry name" value="ATP-synth_a_Xtn"/>
</dbReference>
<dbReference type="SUPFAM" id="SSF47917">
    <property type="entry name" value="C-terminal domain of alpha and beta subunits of F1 ATP synthase"/>
    <property type="match status" value="1"/>
</dbReference>
<dbReference type="Gene3D" id="3.40.50.300">
    <property type="entry name" value="P-loop containing nucleotide triphosphate hydrolases"/>
    <property type="match status" value="1"/>
</dbReference>
<evidence type="ECO:0000256" key="1">
    <source>
        <dbReference type="ARBA" id="ARBA00008936"/>
    </source>
</evidence>
<evidence type="ECO:0000313" key="10">
    <source>
        <dbReference type="EMBL" id="KES04260.1"/>
    </source>
</evidence>
<dbReference type="EMBL" id="JFCB01000028">
    <property type="protein sequence ID" value="KES04260.1"/>
    <property type="molecule type" value="Genomic_DNA"/>
</dbReference>
<evidence type="ECO:0000256" key="8">
    <source>
        <dbReference type="SAM" id="MobiDB-lite"/>
    </source>
</evidence>
<dbReference type="OrthoDB" id="9801639at2"/>
<dbReference type="CDD" id="cd18111">
    <property type="entry name" value="ATP-synt_V_A-type_alpha_C"/>
    <property type="match status" value="1"/>
</dbReference>
<dbReference type="SMART" id="SM00382">
    <property type="entry name" value="AAA"/>
    <property type="match status" value="1"/>
</dbReference>
<evidence type="ECO:0000256" key="7">
    <source>
        <dbReference type="ARBA" id="ARBA00023310"/>
    </source>
</evidence>
<reference evidence="10 11" key="1">
    <citation type="submission" date="2014-02" db="EMBL/GenBank/DDBJ databases">
        <title>The genome announcement of Streptomyces toyocaensis NRRL15009.</title>
        <authorList>
            <person name="Hong H.-J."/>
            <person name="Kwun M.J."/>
        </authorList>
    </citation>
    <scope>NUCLEOTIDE SEQUENCE [LARGE SCALE GENOMIC DNA]</scope>
    <source>
        <strain evidence="10 11">NRRL 15009</strain>
    </source>
</reference>
<keyword evidence="2" id="KW-0813">Transport</keyword>
<proteinExistence type="inferred from homology"/>
<dbReference type="InterPro" id="IPR004100">
    <property type="entry name" value="ATPase_F1/V1/A1_a/bsu_N"/>
</dbReference>
<keyword evidence="4" id="KW-0067">ATP-binding</keyword>
<evidence type="ECO:0000256" key="6">
    <source>
        <dbReference type="ARBA" id="ARBA00023065"/>
    </source>
</evidence>
<dbReference type="PANTHER" id="PTHR43607:SF1">
    <property type="entry name" value="H(+)-TRANSPORTING TWO-SECTOR ATPASE"/>
    <property type="match status" value="1"/>
</dbReference>
<feature type="domain" description="AAA+ ATPase" evidence="9">
    <location>
        <begin position="234"/>
        <end position="427"/>
    </location>
</feature>
<dbReference type="InterPro" id="IPR024034">
    <property type="entry name" value="ATPase_F1/V1_b/a_C"/>
</dbReference>
<dbReference type="AlphaFoldDB" id="A0A081XL37"/>
<dbReference type="Gene3D" id="1.10.1140.10">
    <property type="entry name" value="Bovine Mitochondrial F1-atpase, Atp Synthase Beta Chain, Chain D, domain 3"/>
    <property type="match status" value="1"/>
</dbReference>
<evidence type="ECO:0000259" key="9">
    <source>
        <dbReference type="SMART" id="SM00382"/>
    </source>
</evidence>
<evidence type="ECO:0000256" key="3">
    <source>
        <dbReference type="ARBA" id="ARBA00022741"/>
    </source>
</evidence>
<sequence>MGAVREEEDSGTPRRDTGRPPASRILRVTGPLVEMEYTGGVAMYDLVSIGPARLPGEIVAISGRVVTVQAYEYTGGLAPGQTVLPRGRPLSVRLGPGLLGGIFDGLLRPLSGAGDWLSPGTGRQAPEEPVASFRPFVARGERVAEGQALGEVRTAGPLRLKVLVPPGGGGTVEEIAGAGDHPGDAVVAVVGGTRITAGALWPVRLPRPVRERVDSREALNTGQRVIDLLFPVARGGTVAVPGGFGTGKTMLLQQIAKWCDADVIVYVGCGERGNEMADVITELSELRDPRTGGSLADRTVTVANTSNMPMMAREASVHTGMTVAEYFRDMGLDVVVIADSTSRWAEALREFASRTGALPAEEGYPAGLASAIAAFYERAAAVTTLGGDRGSVTVIGAVSPPGGDMTEPVTAHTERFVRCLWTLDRDLAYARHYPAVSWAGSFSRDVPVLAAGHRTAGDPAWPGRRDRVGAVLTEADRLADLVDLIGIAALPPRERVSVLAGRLVREGVLQQSALSERDAYCGPEKTAALADAVLAVVDRCRELVDAGVPAASVEEVDFGPLLRAREDTGPHDAAGVAERRDAMLAALRGVRP</sequence>
<dbReference type="Pfam" id="PF16886">
    <property type="entry name" value="ATP-synt_ab_Xtn"/>
    <property type="match status" value="1"/>
</dbReference>
<dbReference type="Pfam" id="PF00006">
    <property type="entry name" value="ATP-synt_ab"/>
    <property type="match status" value="1"/>
</dbReference>
<feature type="region of interest" description="Disordered" evidence="8">
    <location>
        <begin position="1"/>
        <end position="23"/>
    </location>
</feature>
<dbReference type="InterPro" id="IPR027417">
    <property type="entry name" value="P-loop_NTPase"/>
</dbReference>
<dbReference type="RefSeq" id="WP_078903437.1">
    <property type="nucleotide sequence ID" value="NZ_JBFADL010000082.1"/>
</dbReference>
<dbReference type="SUPFAM" id="SSF52540">
    <property type="entry name" value="P-loop containing nucleoside triphosphate hydrolases"/>
    <property type="match status" value="1"/>
</dbReference>
<dbReference type="Gene3D" id="2.40.30.20">
    <property type="match status" value="1"/>
</dbReference>
<keyword evidence="7" id="KW-0066">ATP synthesis</keyword>
<comment type="similarity">
    <text evidence="1">Belongs to the ATPase alpha/beta chains family.</text>
</comment>
<dbReference type="InterPro" id="IPR055190">
    <property type="entry name" value="ATP-synt_VA_C"/>
</dbReference>
<keyword evidence="11" id="KW-1185">Reference proteome</keyword>
<dbReference type="InterPro" id="IPR000194">
    <property type="entry name" value="ATPase_F1/V1/A1_a/bsu_nucl-bd"/>
</dbReference>
<dbReference type="InterPro" id="IPR003593">
    <property type="entry name" value="AAA+_ATPase"/>
</dbReference>
<dbReference type="CDD" id="cd01134">
    <property type="entry name" value="V_A-ATPase_A"/>
    <property type="match status" value="1"/>
</dbReference>
<dbReference type="NCBIfam" id="NF003220">
    <property type="entry name" value="PRK04192.1"/>
    <property type="match status" value="1"/>
</dbReference>
<organism evidence="10 11">
    <name type="scientific">Streptomyces toyocaensis</name>
    <dbReference type="NCBI Taxonomy" id="55952"/>
    <lineage>
        <taxon>Bacteria</taxon>
        <taxon>Bacillati</taxon>
        <taxon>Actinomycetota</taxon>
        <taxon>Actinomycetes</taxon>
        <taxon>Kitasatosporales</taxon>
        <taxon>Streptomycetaceae</taxon>
        <taxon>Streptomyces</taxon>
    </lineage>
</organism>
<keyword evidence="5" id="KW-1278">Translocase</keyword>
<dbReference type="GO" id="GO:0006754">
    <property type="term" value="P:ATP biosynthetic process"/>
    <property type="evidence" value="ECO:0007669"/>
    <property type="project" value="UniProtKB-KW"/>
</dbReference>
<dbReference type="GO" id="GO:0046961">
    <property type="term" value="F:proton-transporting ATPase activity, rotational mechanism"/>
    <property type="evidence" value="ECO:0007669"/>
    <property type="project" value="InterPro"/>
</dbReference>
<evidence type="ECO:0000313" key="11">
    <source>
        <dbReference type="Proteomes" id="UP000028341"/>
    </source>
</evidence>
<dbReference type="STRING" id="55952.BU52_25980"/>
<comment type="caution">
    <text evidence="10">The sequence shown here is derived from an EMBL/GenBank/DDBJ whole genome shotgun (WGS) entry which is preliminary data.</text>
</comment>
<evidence type="ECO:0000256" key="5">
    <source>
        <dbReference type="ARBA" id="ARBA00022967"/>
    </source>
</evidence>